<gene>
    <name evidence="1" type="ORF">QAD02_018460</name>
</gene>
<reference evidence="1" key="1">
    <citation type="submission" date="2023-04" db="EMBL/GenBank/DDBJ databases">
        <title>A chromosome-level genome assembly of the parasitoid wasp Eretmocerus hayati.</title>
        <authorList>
            <person name="Zhong Y."/>
            <person name="Liu S."/>
            <person name="Liu Y."/>
        </authorList>
    </citation>
    <scope>NUCLEOTIDE SEQUENCE</scope>
    <source>
        <strain evidence="1">ZJU_SS_LIU_2023</strain>
    </source>
</reference>
<evidence type="ECO:0000313" key="1">
    <source>
        <dbReference type="EMBL" id="KAJ8682668.1"/>
    </source>
</evidence>
<dbReference type="EMBL" id="CM056741">
    <property type="protein sequence ID" value="KAJ8682668.1"/>
    <property type="molecule type" value="Genomic_DNA"/>
</dbReference>
<sequence length="611" mass="67621">MSDRVKSVHAHLRSSVTQDLEDLRKAYNLYDAAKQDLLQKEDSLRKSVRLYENFLGVYNFEPSDLNLSLPRKSESVQTDSLPSTVTSTNSETQTDCIGNTQESSVATQTMCGVRDVGISVMPVVECATHQPYTQGVKAYVDVAGENSTYRGSTSNSYPLASTQRAAEVTDDTRGSLLHTAQIQLNTAADDASNGMFIPETSVTANVLHSSSMGVAQVTSVTHGGLLHSIHAPQDESPAPHRERADNISTPTEAGTGHATICDSATAQTFVGKTPQPGYALSQQRATPPIKIISDIQLPTGQQFIRGSASNMNSLQRIELVTVDPESVAGKSVSSIPDLLLQEQAIATIDPLEVSINGEPNQQAQAISPEAKCSDKREIGESQHSKKAMSKLARWAKKLCYFIDQPIDEPQIESLEKFAQSDDYLIPRDAIVTHFLGPRTRASESTFRFNLSERAILYRIIATVQSRTDTWWYKKLEKNRGVTSNLRNSETAASNGIADETNDQNNDDNHADNREQTSQQTEAQAIENQKLKFRRCLIRRTENPDIKATFNLLKISLQRHNRDSRAQREFSGTIECSCKVSFKITYERSQTWNVGNFMKHFWEEHSSQAGSG</sequence>
<organism evidence="1 2">
    <name type="scientific">Eretmocerus hayati</name>
    <dbReference type="NCBI Taxonomy" id="131215"/>
    <lineage>
        <taxon>Eukaryota</taxon>
        <taxon>Metazoa</taxon>
        <taxon>Ecdysozoa</taxon>
        <taxon>Arthropoda</taxon>
        <taxon>Hexapoda</taxon>
        <taxon>Insecta</taxon>
        <taxon>Pterygota</taxon>
        <taxon>Neoptera</taxon>
        <taxon>Endopterygota</taxon>
        <taxon>Hymenoptera</taxon>
        <taxon>Apocrita</taxon>
        <taxon>Proctotrupomorpha</taxon>
        <taxon>Chalcidoidea</taxon>
        <taxon>Aphelinidae</taxon>
        <taxon>Aphelininae</taxon>
        <taxon>Eretmocerus</taxon>
    </lineage>
</organism>
<proteinExistence type="predicted"/>
<keyword evidence="2" id="KW-1185">Reference proteome</keyword>
<accession>A0ACC2PHU7</accession>
<dbReference type="Proteomes" id="UP001239111">
    <property type="component" value="Chromosome 1"/>
</dbReference>
<evidence type="ECO:0000313" key="2">
    <source>
        <dbReference type="Proteomes" id="UP001239111"/>
    </source>
</evidence>
<protein>
    <submittedName>
        <fullName evidence="1">Uncharacterized protein</fullName>
    </submittedName>
</protein>
<name>A0ACC2PHU7_9HYME</name>
<comment type="caution">
    <text evidence="1">The sequence shown here is derived from an EMBL/GenBank/DDBJ whole genome shotgun (WGS) entry which is preliminary data.</text>
</comment>